<proteinExistence type="predicted"/>
<dbReference type="InterPro" id="IPR053257">
    <property type="entry name" value="Cu-only_SOD"/>
</dbReference>
<accession>A0A8C5QAW0</accession>
<keyword evidence="3" id="KW-1185">Reference proteome</keyword>
<dbReference type="AlphaFoldDB" id="A0A8C5QAW0"/>
<protein>
    <recommendedName>
        <fullName evidence="1">Superoxide dismutase copper/zinc binding domain-containing protein</fullName>
    </recommendedName>
</protein>
<organism evidence="2 3">
    <name type="scientific">Leptobrachium leishanense</name>
    <name type="common">Leishan spiny toad</name>
    <dbReference type="NCBI Taxonomy" id="445787"/>
    <lineage>
        <taxon>Eukaryota</taxon>
        <taxon>Metazoa</taxon>
        <taxon>Chordata</taxon>
        <taxon>Craniata</taxon>
        <taxon>Vertebrata</taxon>
        <taxon>Euteleostomi</taxon>
        <taxon>Amphibia</taxon>
        <taxon>Batrachia</taxon>
        <taxon>Anura</taxon>
        <taxon>Pelobatoidea</taxon>
        <taxon>Megophryidae</taxon>
        <taxon>Leptobrachium</taxon>
    </lineage>
</organism>
<evidence type="ECO:0000313" key="3">
    <source>
        <dbReference type="Proteomes" id="UP000694569"/>
    </source>
</evidence>
<evidence type="ECO:0000313" key="2">
    <source>
        <dbReference type="Ensembl" id="ENSLLEP00000035039.1"/>
    </source>
</evidence>
<reference evidence="2" key="1">
    <citation type="submission" date="2025-08" db="UniProtKB">
        <authorList>
            <consortium name="Ensembl"/>
        </authorList>
    </citation>
    <scope>IDENTIFICATION</scope>
</reference>
<evidence type="ECO:0000259" key="1">
    <source>
        <dbReference type="Pfam" id="PF00080"/>
    </source>
</evidence>
<name>A0A8C5QAW0_9ANUR</name>
<dbReference type="Ensembl" id="ENSLLET00000036372.1">
    <property type="protein sequence ID" value="ENSLLEP00000035039.1"/>
    <property type="gene ID" value="ENSLLEG00000022054.1"/>
</dbReference>
<dbReference type="InterPro" id="IPR036423">
    <property type="entry name" value="SOD-like_Cu/Zn_dom_sf"/>
</dbReference>
<dbReference type="GO" id="GO:0046872">
    <property type="term" value="F:metal ion binding"/>
    <property type="evidence" value="ECO:0007669"/>
    <property type="project" value="InterPro"/>
</dbReference>
<dbReference type="Proteomes" id="UP000694569">
    <property type="component" value="Unplaced"/>
</dbReference>
<dbReference type="PANTHER" id="PTHR20910:SF1">
    <property type="entry name" value="SUPEROXIDE DISMUTASE COPPER_ZINC BINDING DOMAIN-CONTAINING PROTEIN"/>
    <property type="match status" value="1"/>
</dbReference>
<dbReference type="Gene3D" id="2.60.40.200">
    <property type="entry name" value="Superoxide dismutase, copper/zinc binding domain"/>
    <property type="match status" value="1"/>
</dbReference>
<feature type="domain" description="Superoxide dismutase copper/zinc binding" evidence="1">
    <location>
        <begin position="32"/>
        <end position="124"/>
    </location>
</feature>
<dbReference type="GO" id="GO:0006801">
    <property type="term" value="P:superoxide metabolic process"/>
    <property type="evidence" value="ECO:0007669"/>
    <property type="project" value="InterPro"/>
</dbReference>
<dbReference type="PRINTS" id="PR00068">
    <property type="entry name" value="CUZNDISMTASE"/>
</dbReference>
<dbReference type="Pfam" id="PF00080">
    <property type="entry name" value="Sod_Cu"/>
    <property type="match status" value="1"/>
</dbReference>
<dbReference type="GeneTree" id="ENSGT01030000239910"/>
<dbReference type="SUPFAM" id="SSF49329">
    <property type="entry name" value="Cu,Zn superoxide dismutase-like"/>
    <property type="match status" value="1"/>
</dbReference>
<sequence>MALHFPILSCRTYLHYARNEFGRVMFRQPVLSSVSGITSLGHNWHVHELPLQTEADSCTSAGSHFNPFNVPTGGSYNQECGSHNPLLCETGDYANSTVRYFFTDTSSSLAGPTSIIGKSLVIHVANGGAMLAVCVCGVSDTSLHVL</sequence>
<dbReference type="PANTHER" id="PTHR20910">
    <property type="entry name" value="AGAP001623-PA"/>
    <property type="match status" value="1"/>
</dbReference>
<dbReference type="InterPro" id="IPR001424">
    <property type="entry name" value="SOD_Cu_Zn_dom"/>
</dbReference>
<reference evidence="2" key="2">
    <citation type="submission" date="2025-09" db="UniProtKB">
        <authorList>
            <consortium name="Ensembl"/>
        </authorList>
    </citation>
    <scope>IDENTIFICATION</scope>
</reference>